<protein>
    <submittedName>
        <fullName evidence="2">Uncharacterized protein</fullName>
    </submittedName>
</protein>
<accession>A0ABV0T1Y2</accession>
<keyword evidence="1" id="KW-0812">Transmembrane</keyword>
<keyword evidence="1" id="KW-1133">Transmembrane helix</keyword>
<feature type="non-terminal residue" evidence="2">
    <location>
        <position position="99"/>
    </location>
</feature>
<proteinExistence type="predicted"/>
<name>A0ABV0T1Y2_9TELE</name>
<evidence type="ECO:0000313" key="2">
    <source>
        <dbReference type="EMBL" id="MEQ2225773.1"/>
    </source>
</evidence>
<comment type="caution">
    <text evidence="2">The sequence shown here is derived from an EMBL/GenBank/DDBJ whole genome shotgun (WGS) entry which is preliminary data.</text>
</comment>
<dbReference type="Proteomes" id="UP001482620">
    <property type="component" value="Unassembled WGS sequence"/>
</dbReference>
<sequence length="99" mass="11150">MGNVSFNFVAGLQVQAEKDGVNCASLAFILSLPLSFCLSLFFRHTLWFKNMPMALHKVTKQTAHRANCLICCAALWGYNTFKGPEAQTDEAEKIYHKHK</sequence>
<organism evidence="2 3">
    <name type="scientific">Ilyodon furcidens</name>
    <name type="common">goldbreast splitfin</name>
    <dbReference type="NCBI Taxonomy" id="33524"/>
    <lineage>
        <taxon>Eukaryota</taxon>
        <taxon>Metazoa</taxon>
        <taxon>Chordata</taxon>
        <taxon>Craniata</taxon>
        <taxon>Vertebrata</taxon>
        <taxon>Euteleostomi</taxon>
        <taxon>Actinopterygii</taxon>
        <taxon>Neopterygii</taxon>
        <taxon>Teleostei</taxon>
        <taxon>Neoteleostei</taxon>
        <taxon>Acanthomorphata</taxon>
        <taxon>Ovalentaria</taxon>
        <taxon>Atherinomorphae</taxon>
        <taxon>Cyprinodontiformes</taxon>
        <taxon>Goodeidae</taxon>
        <taxon>Ilyodon</taxon>
    </lineage>
</organism>
<keyword evidence="3" id="KW-1185">Reference proteome</keyword>
<reference evidence="2 3" key="1">
    <citation type="submission" date="2021-06" db="EMBL/GenBank/DDBJ databases">
        <authorList>
            <person name="Palmer J.M."/>
        </authorList>
    </citation>
    <scope>NUCLEOTIDE SEQUENCE [LARGE SCALE GENOMIC DNA]</scope>
    <source>
        <strain evidence="3">if_2019</strain>
        <tissue evidence="2">Muscle</tissue>
    </source>
</reference>
<gene>
    <name evidence="2" type="ORF">ILYODFUR_020800</name>
</gene>
<keyword evidence="1" id="KW-0472">Membrane</keyword>
<dbReference type="EMBL" id="JAHRIQ010013755">
    <property type="protein sequence ID" value="MEQ2225773.1"/>
    <property type="molecule type" value="Genomic_DNA"/>
</dbReference>
<evidence type="ECO:0000256" key="1">
    <source>
        <dbReference type="SAM" id="Phobius"/>
    </source>
</evidence>
<evidence type="ECO:0000313" key="3">
    <source>
        <dbReference type="Proteomes" id="UP001482620"/>
    </source>
</evidence>
<feature type="transmembrane region" description="Helical" evidence="1">
    <location>
        <begin position="26"/>
        <end position="46"/>
    </location>
</feature>